<dbReference type="EMBL" id="BJHV01000001">
    <property type="protein sequence ID" value="GDY44343.1"/>
    <property type="molecule type" value="Genomic_DNA"/>
</dbReference>
<dbReference type="Proteomes" id="UP000299290">
    <property type="component" value="Unassembled WGS sequence"/>
</dbReference>
<protein>
    <submittedName>
        <fullName evidence="2">Uncharacterized protein</fullName>
    </submittedName>
</protein>
<keyword evidence="3" id="KW-1185">Reference proteome</keyword>
<feature type="compositionally biased region" description="Basic and acidic residues" evidence="1">
    <location>
        <begin position="52"/>
        <end position="62"/>
    </location>
</feature>
<evidence type="ECO:0000256" key="1">
    <source>
        <dbReference type="SAM" id="MobiDB-lite"/>
    </source>
</evidence>
<gene>
    <name evidence="2" type="ORF">SANT12839_052250</name>
</gene>
<dbReference type="AlphaFoldDB" id="A0A4D4KEM4"/>
<evidence type="ECO:0000313" key="3">
    <source>
        <dbReference type="Proteomes" id="UP000299290"/>
    </source>
</evidence>
<reference evidence="2 3" key="1">
    <citation type="journal article" date="2020" name="Int. J. Syst. Evol. Microbiol.">
        <title>Reclassification of Streptomyces castelarensis and Streptomyces sporoclivatus as later heterotypic synonyms of Streptomyces antimycoticus.</title>
        <authorList>
            <person name="Komaki H."/>
            <person name="Tamura T."/>
        </authorList>
    </citation>
    <scope>NUCLEOTIDE SEQUENCE [LARGE SCALE GENOMIC DNA]</scope>
    <source>
        <strain evidence="2 3">NBRC 12839</strain>
    </source>
</reference>
<organism evidence="2 3">
    <name type="scientific">Streptomyces antimycoticus</name>
    <dbReference type="NCBI Taxonomy" id="68175"/>
    <lineage>
        <taxon>Bacteria</taxon>
        <taxon>Bacillati</taxon>
        <taxon>Actinomycetota</taxon>
        <taxon>Actinomycetes</taxon>
        <taxon>Kitasatosporales</taxon>
        <taxon>Streptomycetaceae</taxon>
        <taxon>Streptomyces</taxon>
        <taxon>Streptomyces violaceusniger group</taxon>
    </lineage>
</organism>
<sequence length="84" mass="8958">MYHSSDRSNKSGGRGQGDPTGRRGAVSRTAARHHPGTGQPPPRHGQAINRPDPARRLPDNRLPRILIKVIQMSAGPNGPCIGPP</sequence>
<evidence type="ECO:0000313" key="2">
    <source>
        <dbReference type="EMBL" id="GDY44343.1"/>
    </source>
</evidence>
<name>A0A4D4KEM4_9ACTN</name>
<proteinExistence type="predicted"/>
<accession>A0A4D4KEM4</accession>
<comment type="caution">
    <text evidence="2">The sequence shown here is derived from an EMBL/GenBank/DDBJ whole genome shotgun (WGS) entry which is preliminary data.</text>
</comment>
<feature type="region of interest" description="Disordered" evidence="1">
    <location>
        <begin position="1"/>
        <end position="62"/>
    </location>
</feature>